<comment type="caution">
    <text evidence="7">The sequence shown here is derived from an EMBL/GenBank/DDBJ whole genome shotgun (WGS) entry which is preliminary data.</text>
</comment>
<dbReference type="SUPFAM" id="SSF52242">
    <property type="entry name" value="Cobalamin (vitamin B12)-binding domain"/>
    <property type="match status" value="1"/>
</dbReference>
<dbReference type="GO" id="GO:0051536">
    <property type="term" value="F:iron-sulfur cluster binding"/>
    <property type="evidence" value="ECO:0007669"/>
    <property type="project" value="UniProtKB-KW"/>
</dbReference>
<evidence type="ECO:0000256" key="5">
    <source>
        <dbReference type="ARBA" id="ARBA00023014"/>
    </source>
</evidence>
<keyword evidence="4" id="KW-0408">Iron</keyword>
<evidence type="ECO:0000313" key="7">
    <source>
        <dbReference type="EMBL" id="KKL27974.1"/>
    </source>
</evidence>
<keyword evidence="2" id="KW-0949">S-adenosyl-L-methionine</keyword>
<feature type="domain" description="B12-binding" evidence="6">
    <location>
        <begin position="21"/>
        <end position="172"/>
    </location>
</feature>
<evidence type="ECO:0000256" key="3">
    <source>
        <dbReference type="ARBA" id="ARBA00022723"/>
    </source>
</evidence>
<dbReference type="InterPro" id="IPR006158">
    <property type="entry name" value="Cobalamin-bd"/>
</dbReference>
<dbReference type="GO" id="GO:0046872">
    <property type="term" value="F:metal ion binding"/>
    <property type="evidence" value="ECO:0007669"/>
    <property type="project" value="UniProtKB-KW"/>
</dbReference>
<gene>
    <name evidence="7" type="ORF">LCGC14_2379780</name>
</gene>
<reference evidence="7" key="1">
    <citation type="journal article" date="2015" name="Nature">
        <title>Complex archaea that bridge the gap between prokaryotes and eukaryotes.</title>
        <authorList>
            <person name="Spang A."/>
            <person name="Saw J.H."/>
            <person name="Jorgensen S.L."/>
            <person name="Zaremba-Niedzwiedzka K."/>
            <person name="Martijn J."/>
            <person name="Lind A.E."/>
            <person name="van Eijk R."/>
            <person name="Schleper C."/>
            <person name="Guy L."/>
            <person name="Ettema T.J."/>
        </authorList>
    </citation>
    <scope>NUCLEOTIDE SEQUENCE</scope>
</reference>
<dbReference type="PANTHER" id="PTHR43409">
    <property type="entry name" value="ANAEROBIC MAGNESIUM-PROTOPORPHYRIN IX MONOMETHYL ESTER CYCLASE-RELATED"/>
    <property type="match status" value="1"/>
</dbReference>
<dbReference type="Pfam" id="PF02310">
    <property type="entry name" value="B12-binding"/>
    <property type="match status" value="1"/>
</dbReference>
<evidence type="ECO:0000256" key="4">
    <source>
        <dbReference type="ARBA" id="ARBA00023004"/>
    </source>
</evidence>
<evidence type="ECO:0000256" key="1">
    <source>
        <dbReference type="ARBA" id="ARBA00001966"/>
    </source>
</evidence>
<protein>
    <recommendedName>
        <fullName evidence="6">B12-binding domain-containing protein</fullName>
    </recommendedName>
</protein>
<dbReference type="GO" id="GO:0031419">
    <property type="term" value="F:cobalamin binding"/>
    <property type="evidence" value="ECO:0007669"/>
    <property type="project" value="InterPro"/>
</dbReference>
<dbReference type="CDD" id="cd02068">
    <property type="entry name" value="radical_SAM_B12_BD"/>
    <property type="match status" value="1"/>
</dbReference>
<accession>A0A0F9C1D8</accession>
<evidence type="ECO:0000259" key="6">
    <source>
        <dbReference type="PROSITE" id="PS51332"/>
    </source>
</evidence>
<dbReference type="PANTHER" id="PTHR43409:SF7">
    <property type="entry name" value="BLL1977 PROTEIN"/>
    <property type="match status" value="1"/>
</dbReference>
<keyword evidence="3" id="KW-0479">Metal-binding</keyword>
<dbReference type="AlphaFoldDB" id="A0A0F9C1D8"/>
<sequence>MNYLCRRIRHEKIQLFTTPNNAIQVPNHLHFNMNKNFPLGIGYIAAVLEREGYKVQPVDALVEGWNNVEQMAPNKIRLGLSDEAIKKRILAFEPDMVGISSLFTMQTENVIHLSKLVKQVNPDITVVVGGANASALPEVLIQDECIDFVVMGEGEHRLLTLIKTLEKGGEELEDMDGIAYKVSGNIHVRPNTRLISDLDSLPFPARHLFDMEKYFGAASSHGIRTHNRFASIITSRGCPL</sequence>
<dbReference type="InterPro" id="IPR051198">
    <property type="entry name" value="BchE-like"/>
</dbReference>
<comment type="cofactor">
    <cofactor evidence="1">
        <name>[4Fe-4S] cluster</name>
        <dbReference type="ChEBI" id="CHEBI:49883"/>
    </cofactor>
</comment>
<dbReference type="InterPro" id="IPR036724">
    <property type="entry name" value="Cobalamin-bd_sf"/>
</dbReference>
<dbReference type="PROSITE" id="PS51332">
    <property type="entry name" value="B12_BINDING"/>
    <property type="match status" value="1"/>
</dbReference>
<dbReference type="Gene3D" id="3.40.50.280">
    <property type="entry name" value="Cobalamin-binding domain"/>
    <property type="match status" value="1"/>
</dbReference>
<name>A0A0F9C1D8_9ZZZZ</name>
<dbReference type="EMBL" id="LAZR01035265">
    <property type="protein sequence ID" value="KKL27974.1"/>
    <property type="molecule type" value="Genomic_DNA"/>
</dbReference>
<feature type="non-terminal residue" evidence="7">
    <location>
        <position position="240"/>
    </location>
</feature>
<organism evidence="7">
    <name type="scientific">marine sediment metagenome</name>
    <dbReference type="NCBI Taxonomy" id="412755"/>
    <lineage>
        <taxon>unclassified sequences</taxon>
        <taxon>metagenomes</taxon>
        <taxon>ecological metagenomes</taxon>
    </lineage>
</organism>
<keyword evidence="5" id="KW-0411">Iron-sulfur</keyword>
<proteinExistence type="predicted"/>
<evidence type="ECO:0000256" key="2">
    <source>
        <dbReference type="ARBA" id="ARBA00022691"/>
    </source>
</evidence>